<dbReference type="Proteomes" id="UP000799770">
    <property type="component" value="Unassembled WGS sequence"/>
</dbReference>
<accession>A0A6A5Z623</accession>
<keyword evidence="2" id="KW-1185">Reference proteome</keyword>
<protein>
    <submittedName>
        <fullName evidence="1">Uncharacterized protein</fullName>
    </submittedName>
</protein>
<gene>
    <name evidence="1" type="ORF">BDV96DRAFT_648015</name>
</gene>
<sequence length="264" mass="30096">MPLESTYLSSCYEYIFGGPPRPKFKPFRPNRVDALPSLIQWHEDITESKSDPPFQTSSLSTLPIRSRVRSLFTDSERWMSLHMDQTHAYYEEIDSIPAAAVGTKSPFEDKHWHVVHPLQPHHIRALSTRVLQDLRKWIQNTIHIYIGEHKQIGAFVKVRIETMEAVLKELAYRGADNVEDDEGYLGTWEECTNAGIQIEDDEDVEIIPEMASGSETVAMNEEDDIDVLDLIDRKLDGGEQIERLTGGLKGVDLDDGILKEVHLN</sequence>
<dbReference type="OrthoDB" id="3684248at2759"/>
<dbReference type="EMBL" id="ML977327">
    <property type="protein sequence ID" value="KAF2113771.1"/>
    <property type="molecule type" value="Genomic_DNA"/>
</dbReference>
<evidence type="ECO:0000313" key="1">
    <source>
        <dbReference type="EMBL" id="KAF2113771.1"/>
    </source>
</evidence>
<reference evidence="1" key="1">
    <citation type="journal article" date="2020" name="Stud. Mycol.">
        <title>101 Dothideomycetes genomes: a test case for predicting lifestyles and emergence of pathogens.</title>
        <authorList>
            <person name="Haridas S."/>
            <person name="Albert R."/>
            <person name="Binder M."/>
            <person name="Bloem J."/>
            <person name="Labutti K."/>
            <person name="Salamov A."/>
            <person name="Andreopoulos B."/>
            <person name="Baker S."/>
            <person name="Barry K."/>
            <person name="Bills G."/>
            <person name="Bluhm B."/>
            <person name="Cannon C."/>
            <person name="Castanera R."/>
            <person name="Culley D."/>
            <person name="Daum C."/>
            <person name="Ezra D."/>
            <person name="Gonzalez J."/>
            <person name="Henrissat B."/>
            <person name="Kuo A."/>
            <person name="Liang C."/>
            <person name="Lipzen A."/>
            <person name="Lutzoni F."/>
            <person name="Magnuson J."/>
            <person name="Mondo S."/>
            <person name="Nolan M."/>
            <person name="Ohm R."/>
            <person name="Pangilinan J."/>
            <person name="Park H.-J."/>
            <person name="Ramirez L."/>
            <person name="Alfaro M."/>
            <person name="Sun H."/>
            <person name="Tritt A."/>
            <person name="Yoshinaga Y."/>
            <person name="Zwiers L.-H."/>
            <person name="Turgeon B."/>
            <person name="Goodwin S."/>
            <person name="Spatafora J."/>
            <person name="Crous P."/>
            <person name="Grigoriev I."/>
        </authorList>
    </citation>
    <scope>NUCLEOTIDE SEQUENCE</scope>
    <source>
        <strain evidence="1">CBS 627.86</strain>
    </source>
</reference>
<organism evidence="1 2">
    <name type="scientific">Lophiotrema nucula</name>
    <dbReference type="NCBI Taxonomy" id="690887"/>
    <lineage>
        <taxon>Eukaryota</taxon>
        <taxon>Fungi</taxon>
        <taxon>Dikarya</taxon>
        <taxon>Ascomycota</taxon>
        <taxon>Pezizomycotina</taxon>
        <taxon>Dothideomycetes</taxon>
        <taxon>Pleosporomycetidae</taxon>
        <taxon>Pleosporales</taxon>
        <taxon>Lophiotremataceae</taxon>
        <taxon>Lophiotrema</taxon>
    </lineage>
</organism>
<proteinExistence type="predicted"/>
<dbReference type="AlphaFoldDB" id="A0A6A5Z623"/>
<name>A0A6A5Z623_9PLEO</name>
<evidence type="ECO:0000313" key="2">
    <source>
        <dbReference type="Proteomes" id="UP000799770"/>
    </source>
</evidence>